<reference evidence="1" key="1">
    <citation type="submission" date="2020-04" db="EMBL/GenBank/DDBJ databases">
        <title>A chromosome-scale assembly and high-density genetic map of the yellow drum (Nibea albiflora) genome.</title>
        <authorList>
            <person name="Xu D."/>
            <person name="Zhang W."/>
            <person name="Chen R."/>
            <person name="Tan P."/>
            <person name="Wang L."/>
            <person name="Song H."/>
            <person name="Tian L."/>
            <person name="Zhu Q."/>
            <person name="Wang B."/>
        </authorList>
    </citation>
    <scope>NUCLEOTIDE SEQUENCE</scope>
    <source>
        <strain evidence="1">ZJHYS-2018</strain>
    </source>
</reference>
<keyword evidence="2" id="KW-1185">Reference proteome</keyword>
<evidence type="ECO:0000313" key="1">
    <source>
        <dbReference type="EMBL" id="KAG8009220.1"/>
    </source>
</evidence>
<organism evidence="1 2">
    <name type="scientific">Nibea albiflora</name>
    <name type="common">Yellow drum</name>
    <name type="synonym">Corvina albiflora</name>
    <dbReference type="NCBI Taxonomy" id="240163"/>
    <lineage>
        <taxon>Eukaryota</taxon>
        <taxon>Metazoa</taxon>
        <taxon>Chordata</taxon>
        <taxon>Craniata</taxon>
        <taxon>Vertebrata</taxon>
        <taxon>Euteleostomi</taxon>
        <taxon>Actinopterygii</taxon>
        <taxon>Neopterygii</taxon>
        <taxon>Teleostei</taxon>
        <taxon>Neoteleostei</taxon>
        <taxon>Acanthomorphata</taxon>
        <taxon>Eupercaria</taxon>
        <taxon>Sciaenidae</taxon>
        <taxon>Nibea</taxon>
    </lineage>
</organism>
<gene>
    <name evidence="1" type="primary">DOCK1.3</name>
    <name evidence="1" type="ORF">GBF38_011944</name>
</gene>
<comment type="caution">
    <text evidence="1">The sequence shown here is derived from an EMBL/GenBank/DDBJ whole genome shotgun (WGS) entry which is preliminary data.</text>
</comment>
<evidence type="ECO:0000313" key="2">
    <source>
        <dbReference type="Proteomes" id="UP000805704"/>
    </source>
</evidence>
<protein>
    <submittedName>
        <fullName evidence="1">Dedicator of cytokinesis protein 1</fullName>
    </submittedName>
</protein>
<sequence>MWIERTTYATAYKLPGILRWFEVKSVSTEEISPLENAMETMQLTNEKISSMVQRHLNDPNLPINPLSMLLNGIVDPAVMGGFANYEKAFFNDKYMQEHPEDLEKIEKLKDLIAWQVLLFACCLQRERHSGGVLEKIPNLAEGVRIHGEKVTEALRPFHDRLEACFKQLREKVEKQYGAKSLPTADERRGPRPHSMVRSFTMPSSQRPLSVASVTSISSDNSPSRPGSDGFALEPLLPKKLHTKSQDKLDRDEPEKERKEKKKEKRNSKHQEIFDKEMKTTEIPLQPTEAVILSETISPLRPQRPRSQVLQIGGDRRLSVSPGPPSSSSNSTSSPGPPPITPRSKLSFSLHTVSNLELNGMGCSDKGEIPPPLPVKGSTADYGNLLDNQDLTSPSTPPPPPPHQRHLPPPLPSKTPPPPPPKTTRKQASIDSGIVQ</sequence>
<proteinExistence type="predicted"/>
<dbReference type="Proteomes" id="UP000805704">
    <property type="component" value="Chromosome 18"/>
</dbReference>
<dbReference type="EMBL" id="CM024806">
    <property type="protein sequence ID" value="KAG8009220.1"/>
    <property type="molecule type" value="Genomic_DNA"/>
</dbReference>
<accession>A0ACB7F4M1</accession>
<name>A0ACB7F4M1_NIBAL</name>